<keyword evidence="3" id="KW-1185">Reference proteome</keyword>
<dbReference type="Proteomes" id="UP000297703">
    <property type="component" value="Unassembled WGS sequence"/>
</dbReference>
<name>A0A4D9DG64_9SAUR</name>
<accession>A0A4D9DG64</accession>
<reference evidence="2 3" key="1">
    <citation type="submission" date="2019-04" db="EMBL/GenBank/DDBJ databases">
        <title>Draft genome of the big-headed turtle Platysternon megacephalum.</title>
        <authorList>
            <person name="Gong S."/>
        </authorList>
    </citation>
    <scope>NUCLEOTIDE SEQUENCE [LARGE SCALE GENOMIC DNA]</scope>
    <source>
        <strain evidence="2">DO16091913</strain>
        <tissue evidence="2">Muscle</tissue>
    </source>
</reference>
<evidence type="ECO:0000256" key="1">
    <source>
        <dbReference type="SAM" id="MobiDB-lite"/>
    </source>
</evidence>
<evidence type="ECO:0000313" key="3">
    <source>
        <dbReference type="Proteomes" id="UP000297703"/>
    </source>
</evidence>
<feature type="compositionally biased region" description="Low complexity" evidence="1">
    <location>
        <begin position="73"/>
        <end position="85"/>
    </location>
</feature>
<organism evidence="2 3">
    <name type="scientific">Platysternon megacephalum</name>
    <name type="common">big-headed turtle</name>
    <dbReference type="NCBI Taxonomy" id="55544"/>
    <lineage>
        <taxon>Eukaryota</taxon>
        <taxon>Metazoa</taxon>
        <taxon>Chordata</taxon>
        <taxon>Craniata</taxon>
        <taxon>Vertebrata</taxon>
        <taxon>Euteleostomi</taxon>
        <taxon>Archelosauria</taxon>
        <taxon>Testudinata</taxon>
        <taxon>Testudines</taxon>
        <taxon>Cryptodira</taxon>
        <taxon>Durocryptodira</taxon>
        <taxon>Testudinoidea</taxon>
        <taxon>Platysternidae</taxon>
        <taxon>Platysternon</taxon>
    </lineage>
</organism>
<proteinExistence type="predicted"/>
<dbReference type="EMBL" id="QXTE01007118">
    <property type="protein sequence ID" value="TFJ95421.1"/>
    <property type="molecule type" value="Genomic_DNA"/>
</dbReference>
<reference evidence="2 3" key="2">
    <citation type="submission" date="2019-04" db="EMBL/GenBank/DDBJ databases">
        <title>The genome sequence of big-headed turtle.</title>
        <authorList>
            <person name="Gong S."/>
        </authorList>
    </citation>
    <scope>NUCLEOTIDE SEQUENCE [LARGE SCALE GENOMIC DNA]</scope>
    <source>
        <strain evidence="2">DO16091913</strain>
        <tissue evidence="2">Muscle</tissue>
    </source>
</reference>
<dbReference type="AlphaFoldDB" id="A0A4D9DG64"/>
<feature type="region of interest" description="Disordered" evidence="1">
    <location>
        <begin position="53"/>
        <end position="105"/>
    </location>
</feature>
<comment type="caution">
    <text evidence="2">The sequence shown here is derived from an EMBL/GenBank/DDBJ whole genome shotgun (WGS) entry which is preliminary data.</text>
</comment>
<sequence length="105" mass="11356">MPANPGARLAPYPPEVNHILQHEANSRRRFLLLNNLIHLVEILIHSGLHEGRQRYPSHHHALPTPGTAACQGPTAPCATAASAASRGTGHLGESLTPPGEQEWRE</sequence>
<protein>
    <submittedName>
        <fullName evidence="2">Ubiquitin-conjugating enzyme E2 variant 1C</fullName>
    </submittedName>
</protein>
<evidence type="ECO:0000313" key="2">
    <source>
        <dbReference type="EMBL" id="TFJ95421.1"/>
    </source>
</evidence>
<gene>
    <name evidence="2" type="ORF">DR999_PMT23023</name>
</gene>